<dbReference type="InterPro" id="IPR050959">
    <property type="entry name" value="MarA-like"/>
</dbReference>
<dbReference type="RefSeq" id="WP_024728562.1">
    <property type="nucleotide sequence ID" value="NZ_JACOOS010000015.1"/>
</dbReference>
<dbReference type="InterPro" id="IPR011256">
    <property type="entry name" value="Reg_factor_effector_dom_sf"/>
</dbReference>
<keyword evidence="2" id="KW-0238">DNA-binding</keyword>
<sequence length="290" mass="32587">MEWVKGLQKAIDYIENHITEDIDYAEVAKQAYSSSFHFQRVFHIICGYSIGEYIRNRRLSLAGADLSSENEKVIDIALKYGYNSPESFSRAFTKFHGITPVQAKNEKLTLRSFSRVSVKIILEGGTTMDYRIEKREGFEVIAKRARYGGGQEISQKNIHATWAACGADGTIDTLCKYINPENIFGGAIVGICFDNPIEGDFDYAIGAAYTGGDVVAGLTIEKVPANTWAVFPCTGRMPEAFQELYRKIYTEFFPTSKYQPAGGMCIEVYPSAEIYDNNFHCEIWLSVEEK</sequence>
<feature type="domain" description="HTH araC/xylS-type" evidence="4">
    <location>
        <begin position="8"/>
        <end position="106"/>
    </location>
</feature>
<dbReference type="InterPro" id="IPR020449">
    <property type="entry name" value="Tscrpt_reg_AraC-type_HTH"/>
</dbReference>
<dbReference type="SMART" id="SM00871">
    <property type="entry name" value="AraC_E_bind"/>
    <property type="match status" value="1"/>
</dbReference>
<keyword evidence="6" id="KW-1185">Reference proteome</keyword>
<dbReference type="SUPFAM" id="SSF46689">
    <property type="entry name" value="Homeodomain-like"/>
    <property type="match status" value="2"/>
</dbReference>
<accession>A0ABR7FT35</accession>
<evidence type="ECO:0000256" key="3">
    <source>
        <dbReference type="ARBA" id="ARBA00023163"/>
    </source>
</evidence>
<evidence type="ECO:0000256" key="2">
    <source>
        <dbReference type="ARBA" id="ARBA00023125"/>
    </source>
</evidence>
<dbReference type="InterPro" id="IPR029441">
    <property type="entry name" value="Cass2"/>
</dbReference>
<organism evidence="5 6">
    <name type="scientific">Anaerostipes hominis</name>
    <name type="common">ex Liu et al. 2021</name>
    <dbReference type="NCBI Taxonomy" id="2763018"/>
    <lineage>
        <taxon>Bacteria</taxon>
        <taxon>Bacillati</taxon>
        <taxon>Bacillota</taxon>
        <taxon>Clostridia</taxon>
        <taxon>Lachnospirales</taxon>
        <taxon>Lachnospiraceae</taxon>
        <taxon>Anaerostipes</taxon>
    </lineage>
</organism>
<evidence type="ECO:0000256" key="1">
    <source>
        <dbReference type="ARBA" id="ARBA00023015"/>
    </source>
</evidence>
<dbReference type="Proteomes" id="UP000635828">
    <property type="component" value="Unassembled WGS sequence"/>
</dbReference>
<keyword evidence="1" id="KW-0805">Transcription regulation</keyword>
<dbReference type="InterPro" id="IPR010499">
    <property type="entry name" value="AraC_E-bd"/>
</dbReference>
<dbReference type="SUPFAM" id="SSF55136">
    <property type="entry name" value="Probable bacterial effector-binding domain"/>
    <property type="match status" value="1"/>
</dbReference>
<dbReference type="Gene3D" id="1.10.10.60">
    <property type="entry name" value="Homeodomain-like"/>
    <property type="match status" value="2"/>
</dbReference>
<dbReference type="PANTHER" id="PTHR47504:SF5">
    <property type="entry name" value="RIGHT ORIGIN-BINDING PROTEIN"/>
    <property type="match status" value="1"/>
</dbReference>
<proteinExistence type="predicted"/>
<evidence type="ECO:0000259" key="4">
    <source>
        <dbReference type="PROSITE" id="PS01124"/>
    </source>
</evidence>
<dbReference type="SMART" id="SM00342">
    <property type="entry name" value="HTH_ARAC"/>
    <property type="match status" value="1"/>
</dbReference>
<dbReference type="Pfam" id="PF12833">
    <property type="entry name" value="HTH_18"/>
    <property type="match status" value="1"/>
</dbReference>
<name>A0ABR7FT35_9FIRM</name>
<dbReference type="PANTHER" id="PTHR47504">
    <property type="entry name" value="RIGHT ORIGIN-BINDING PROTEIN"/>
    <property type="match status" value="1"/>
</dbReference>
<evidence type="ECO:0000313" key="5">
    <source>
        <dbReference type="EMBL" id="MBC5678358.1"/>
    </source>
</evidence>
<dbReference type="InterPro" id="IPR018060">
    <property type="entry name" value="HTH_AraC"/>
</dbReference>
<gene>
    <name evidence="5" type="ORF">H8S22_12320</name>
</gene>
<dbReference type="InterPro" id="IPR009057">
    <property type="entry name" value="Homeodomain-like_sf"/>
</dbReference>
<comment type="caution">
    <text evidence="5">The sequence shown here is derived from an EMBL/GenBank/DDBJ whole genome shotgun (WGS) entry which is preliminary data.</text>
</comment>
<protein>
    <submittedName>
        <fullName evidence="5">AraC family transcriptional regulator</fullName>
    </submittedName>
</protein>
<dbReference type="Pfam" id="PF14526">
    <property type="entry name" value="Cass2"/>
    <property type="match status" value="1"/>
</dbReference>
<dbReference type="PROSITE" id="PS01124">
    <property type="entry name" value="HTH_ARAC_FAMILY_2"/>
    <property type="match status" value="1"/>
</dbReference>
<dbReference type="EMBL" id="JACOOS010000015">
    <property type="protein sequence ID" value="MBC5678358.1"/>
    <property type="molecule type" value="Genomic_DNA"/>
</dbReference>
<reference evidence="5 6" key="1">
    <citation type="submission" date="2020-08" db="EMBL/GenBank/DDBJ databases">
        <title>Genome public.</title>
        <authorList>
            <person name="Liu C."/>
            <person name="Sun Q."/>
        </authorList>
    </citation>
    <scope>NUCLEOTIDE SEQUENCE [LARGE SCALE GENOMIC DNA]</scope>
    <source>
        <strain evidence="5 6">NSJ-7</strain>
    </source>
</reference>
<dbReference type="Gene3D" id="3.20.80.10">
    <property type="entry name" value="Regulatory factor, effector binding domain"/>
    <property type="match status" value="1"/>
</dbReference>
<keyword evidence="3" id="KW-0804">Transcription</keyword>
<evidence type="ECO:0000313" key="6">
    <source>
        <dbReference type="Proteomes" id="UP000635828"/>
    </source>
</evidence>
<dbReference type="PRINTS" id="PR00032">
    <property type="entry name" value="HTHARAC"/>
</dbReference>